<protein>
    <submittedName>
        <fullName evidence="1">Uncharacterized protein</fullName>
    </submittedName>
</protein>
<evidence type="ECO:0000313" key="2">
    <source>
        <dbReference type="Proteomes" id="UP000326757"/>
    </source>
</evidence>
<sequence length="112" mass="12707">MNLIVLQTCIYPSIPHHVLPYPIPIHPSQRNPKIRIQTLSINYNARSQALNPGFICTPKILSLYQPISNQFASMNFAKHLSCMLCLTRCSKSELQKGIFPPIMSIATVRRCK</sequence>
<dbReference type="AlphaFoldDB" id="A0A5N6KE05"/>
<organism evidence="1 2">
    <name type="scientific">Monilinia laxa</name>
    <name type="common">Brown rot fungus</name>
    <name type="synonym">Sclerotinia laxa</name>
    <dbReference type="NCBI Taxonomy" id="61186"/>
    <lineage>
        <taxon>Eukaryota</taxon>
        <taxon>Fungi</taxon>
        <taxon>Dikarya</taxon>
        <taxon>Ascomycota</taxon>
        <taxon>Pezizomycotina</taxon>
        <taxon>Leotiomycetes</taxon>
        <taxon>Helotiales</taxon>
        <taxon>Sclerotiniaceae</taxon>
        <taxon>Monilinia</taxon>
    </lineage>
</organism>
<dbReference type="Proteomes" id="UP000326757">
    <property type="component" value="Unassembled WGS sequence"/>
</dbReference>
<keyword evidence="2" id="KW-1185">Reference proteome</keyword>
<gene>
    <name evidence="1" type="ORF">EYC80_003494</name>
</gene>
<accession>A0A5N6KE05</accession>
<evidence type="ECO:0000313" key="1">
    <source>
        <dbReference type="EMBL" id="KAB8301657.1"/>
    </source>
</evidence>
<proteinExistence type="predicted"/>
<name>A0A5N6KE05_MONLA</name>
<dbReference type="EMBL" id="VIGI01000004">
    <property type="protein sequence ID" value="KAB8301657.1"/>
    <property type="molecule type" value="Genomic_DNA"/>
</dbReference>
<comment type="caution">
    <text evidence="1">The sequence shown here is derived from an EMBL/GenBank/DDBJ whole genome shotgun (WGS) entry which is preliminary data.</text>
</comment>
<reference evidence="1 2" key="1">
    <citation type="submission" date="2019-06" db="EMBL/GenBank/DDBJ databases">
        <title>Genome Sequence of the Brown Rot Fungal Pathogen Monilinia laxa.</title>
        <authorList>
            <person name="De Miccolis Angelini R.M."/>
            <person name="Landi L."/>
            <person name="Abate D."/>
            <person name="Pollastro S."/>
            <person name="Romanazzi G."/>
            <person name="Faretra F."/>
        </authorList>
    </citation>
    <scope>NUCLEOTIDE SEQUENCE [LARGE SCALE GENOMIC DNA]</scope>
    <source>
        <strain evidence="1 2">Mlax316</strain>
    </source>
</reference>